<dbReference type="GO" id="GO:0005829">
    <property type="term" value="C:cytosol"/>
    <property type="evidence" value="ECO:0007669"/>
    <property type="project" value="TreeGrafter"/>
</dbReference>
<evidence type="ECO:0000256" key="14">
    <source>
        <dbReference type="ARBA" id="ARBA00029490"/>
    </source>
</evidence>
<feature type="binding site" evidence="15">
    <location>
        <position position="80"/>
    </location>
    <ligand>
        <name>Mg(2+)</name>
        <dbReference type="ChEBI" id="CHEBI:18420"/>
    </ligand>
</feature>
<evidence type="ECO:0000256" key="2">
    <source>
        <dbReference type="ARBA" id="ARBA00006486"/>
    </source>
</evidence>
<evidence type="ECO:0000256" key="13">
    <source>
        <dbReference type="ARBA" id="ARBA00029437"/>
    </source>
</evidence>
<feature type="binding site" description="via carbamate group" evidence="15">
    <location>
        <position position="123"/>
    </location>
    <ligand>
        <name>Mg(2+)</name>
        <dbReference type="ChEBI" id="CHEBI:18420"/>
    </ligand>
</feature>
<comment type="cofactor">
    <cofactor evidence="1 15">
        <name>Mg(2+)</name>
        <dbReference type="ChEBI" id="CHEBI:18420"/>
    </cofactor>
</comment>
<keyword evidence="9 15" id="KW-0456">Lyase</keyword>
<dbReference type="PANTHER" id="PTHR43661:SF3">
    <property type="entry name" value="D-XYLONATE DEHYDRATASE YAGF-RELATED"/>
    <property type="match status" value="1"/>
</dbReference>
<dbReference type="UniPathway" id="UPA00049">
    <property type="reaction ID" value="UER00061"/>
</dbReference>
<dbReference type="RefSeq" id="WP_006362207.1">
    <property type="nucleotide sequence ID" value="NZ_GG700630.1"/>
</dbReference>
<dbReference type="InterPro" id="IPR042096">
    <property type="entry name" value="Dihydro-acid_dehy_C"/>
</dbReference>
<evidence type="ECO:0000256" key="3">
    <source>
        <dbReference type="ARBA" id="ARBA00022605"/>
    </source>
</evidence>
<feature type="domain" description="Dihydroxy-acid/6-phosphogluconate dehydratase C-terminal" evidence="17">
    <location>
        <begin position="360"/>
        <end position="551"/>
    </location>
</feature>
<dbReference type="GO" id="GO:0000287">
    <property type="term" value="F:magnesium ion binding"/>
    <property type="evidence" value="ECO:0007669"/>
    <property type="project" value="UniProtKB-UniRule"/>
</dbReference>
<comment type="pathway">
    <text evidence="13 15">Amino-acid biosynthesis; L-isoleucine biosynthesis; L-isoleucine from 2-oxobutanoate: step 3/4.</text>
</comment>
<dbReference type="GeneID" id="85007509"/>
<keyword evidence="10 15" id="KW-0100">Branched-chain amino acid biosynthesis</keyword>
<dbReference type="InterPro" id="IPR056740">
    <property type="entry name" value="ILV_EDD_C"/>
</dbReference>
<dbReference type="NCBIfam" id="NF002068">
    <property type="entry name" value="PRK00911.1"/>
    <property type="match status" value="1"/>
</dbReference>
<evidence type="ECO:0000256" key="4">
    <source>
        <dbReference type="ARBA" id="ARBA00022714"/>
    </source>
</evidence>
<dbReference type="STRING" id="649764.HMPREF0762_00951"/>
<evidence type="ECO:0000256" key="11">
    <source>
        <dbReference type="ARBA" id="ARBA00029304"/>
    </source>
</evidence>
<accession>D0WGJ7</accession>
<feature type="binding site" evidence="15">
    <location>
        <position position="122"/>
    </location>
    <ligand>
        <name>Mg(2+)</name>
        <dbReference type="ChEBI" id="CHEBI:18420"/>
    </ligand>
</feature>
<feature type="active site" description="Proton acceptor" evidence="15">
    <location>
        <position position="470"/>
    </location>
</feature>
<dbReference type="PROSITE" id="PS00886">
    <property type="entry name" value="ILVD_EDD_1"/>
    <property type="match status" value="1"/>
</dbReference>
<dbReference type="Proteomes" id="UP000006001">
    <property type="component" value="Unassembled WGS sequence"/>
</dbReference>
<dbReference type="InterPro" id="IPR004404">
    <property type="entry name" value="DihydroxyA_deHydtase"/>
</dbReference>
<evidence type="ECO:0000313" key="19">
    <source>
        <dbReference type="Proteomes" id="UP000006001"/>
    </source>
</evidence>
<reference evidence="18" key="1">
    <citation type="submission" date="2009-10" db="EMBL/GenBank/DDBJ databases">
        <authorList>
            <person name="Weinstock G."/>
            <person name="Sodergren E."/>
            <person name="Clifton S."/>
            <person name="Fulton L."/>
            <person name="Fulton B."/>
            <person name="Courtney L."/>
            <person name="Fronick C."/>
            <person name="Harrison M."/>
            <person name="Strong C."/>
            <person name="Farmer C."/>
            <person name="Delahaunty K."/>
            <person name="Markovic C."/>
            <person name="Hall O."/>
            <person name="Minx P."/>
            <person name="Tomlinson C."/>
            <person name="Mitreva M."/>
            <person name="Nelson J."/>
            <person name="Hou S."/>
            <person name="Wollam A."/>
            <person name="Pepin K.H."/>
            <person name="Johnson M."/>
            <person name="Bhonagiri V."/>
            <person name="Nash W.E."/>
            <person name="Warren W."/>
            <person name="Chinwalla A."/>
            <person name="Mardis E.R."/>
            <person name="Wilson R.K."/>
        </authorList>
    </citation>
    <scope>NUCLEOTIDE SEQUENCE [LARGE SCALE GENOMIC DNA]</scope>
    <source>
        <strain evidence="18">ATCC 700122</strain>
    </source>
</reference>
<sequence>MQLRSDAIKKGVARAPHRSLLKADGLTDEELERPLIAVISSQNEIIPGHLHLNTIAEAVKAGIRMAGGTPLQATTIGVCDGIAMNHEGMKYSLTSREVIADSVECVVNGHAFDGMVIIPSCDKVVPGMLIAACRINIPTVMISGGPMLAGHDRHGCQTDLNTLFDAAGQVTAGTMTEEEMNYLENTACPTCGSCSGMFTANSIQCLSEALGIALPGNGTVPAVYSERIRMAKRAGMKVMEMLERDIRPRDLITPASIHNGMVLDMAFGGSTNTMLHLTAIAHAADCPITMDDWDRVSDVTPNLTRIAPAGPLHIEDLDAAGGISAILGELGRAGLLDETALTCHGTMAEWLAQCPPVDGEVVRTKENAYMQTGGLKVMRGNIAPDCGVVKKSAVDEGMRRHSGPARVFDSEDAACEAIFGGAINPGDVVVIRYEGPSGGPGMREMLTPTSAICGMGLDTSVALITDGRFSGATKGPAIGHVSPEAAAGGPIALIHEGDIIDIDIEAGTLDARISDEELDRRRAAWQAPAPKYTTGVLSRYAKLVTSADKGAYLA</sequence>
<dbReference type="NCBIfam" id="TIGR00110">
    <property type="entry name" value="ilvD"/>
    <property type="match status" value="1"/>
</dbReference>
<keyword evidence="19" id="KW-1185">Reference proteome</keyword>
<evidence type="ECO:0000256" key="7">
    <source>
        <dbReference type="ARBA" id="ARBA00023004"/>
    </source>
</evidence>
<dbReference type="FunFam" id="3.50.30.80:FF:000001">
    <property type="entry name" value="Dihydroxy-acid dehydratase"/>
    <property type="match status" value="1"/>
</dbReference>
<dbReference type="InterPro" id="IPR000581">
    <property type="entry name" value="ILV_EDD_N"/>
</dbReference>
<dbReference type="GO" id="GO:0009097">
    <property type="term" value="P:isoleucine biosynthetic process"/>
    <property type="evidence" value="ECO:0007669"/>
    <property type="project" value="UniProtKB-UniRule"/>
</dbReference>
<evidence type="ECO:0000256" key="5">
    <source>
        <dbReference type="ARBA" id="ARBA00022723"/>
    </source>
</evidence>
<evidence type="ECO:0000259" key="17">
    <source>
        <dbReference type="Pfam" id="PF24877"/>
    </source>
</evidence>
<dbReference type="GO" id="GO:0009099">
    <property type="term" value="P:L-valine biosynthetic process"/>
    <property type="evidence" value="ECO:0007669"/>
    <property type="project" value="UniProtKB-UniRule"/>
</dbReference>
<organism evidence="18 19">
    <name type="scientific">Slackia exigua (strain ATCC 700122 / DSM 15923 / CIP 105133 / JCM 11022 / KCTC 5966 / S-7)</name>
    <dbReference type="NCBI Taxonomy" id="649764"/>
    <lineage>
        <taxon>Bacteria</taxon>
        <taxon>Bacillati</taxon>
        <taxon>Actinomycetota</taxon>
        <taxon>Coriobacteriia</taxon>
        <taxon>Eggerthellales</taxon>
        <taxon>Eggerthellaceae</taxon>
        <taxon>Slackia</taxon>
    </lineage>
</organism>
<gene>
    <name evidence="15 18" type="primary">ilvD</name>
    <name evidence="18" type="ORF">HMPREF0762_00951</name>
</gene>
<evidence type="ECO:0000256" key="8">
    <source>
        <dbReference type="ARBA" id="ARBA00023014"/>
    </source>
</evidence>
<evidence type="ECO:0000313" key="18">
    <source>
        <dbReference type="EMBL" id="EEZ61610.1"/>
    </source>
</evidence>
<dbReference type="GO" id="GO:0051537">
    <property type="term" value="F:2 iron, 2 sulfur cluster binding"/>
    <property type="evidence" value="ECO:0007669"/>
    <property type="project" value="UniProtKB-UniRule"/>
</dbReference>
<keyword evidence="8 15" id="KW-0411">Iron-sulfur</keyword>
<feature type="binding site" evidence="15">
    <location>
        <position position="444"/>
    </location>
    <ligand>
        <name>Mg(2+)</name>
        <dbReference type="ChEBI" id="CHEBI:18420"/>
    </ligand>
</feature>
<dbReference type="OrthoDB" id="9807077at2"/>
<evidence type="ECO:0000256" key="12">
    <source>
        <dbReference type="ARBA" id="ARBA00029436"/>
    </source>
</evidence>
<dbReference type="Gene3D" id="3.50.30.80">
    <property type="entry name" value="IlvD/EDD C-terminal domain-like"/>
    <property type="match status" value="1"/>
</dbReference>
<dbReference type="InterPro" id="IPR020558">
    <property type="entry name" value="DiOHA_6PGluconate_deHydtase_CS"/>
</dbReference>
<keyword evidence="7 15" id="KW-0408">Iron</keyword>
<comment type="similarity">
    <text evidence="2 15">Belongs to the IlvD/Edd family.</text>
</comment>
<dbReference type="UniPathway" id="UPA00047">
    <property type="reaction ID" value="UER00057"/>
</dbReference>
<dbReference type="GO" id="GO:0004160">
    <property type="term" value="F:dihydroxy-acid dehydratase activity"/>
    <property type="evidence" value="ECO:0007669"/>
    <property type="project" value="UniProtKB-UniRule"/>
</dbReference>
<comment type="caution">
    <text evidence="18">The sequence shown here is derived from an EMBL/GenBank/DDBJ whole genome shotgun (WGS) entry which is preliminary data.</text>
</comment>
<proteinExistence type="inferred from homology"/>
<comment type="caution">
    <text evidence="15">Lacks conserved residue(s) required for the propagation of feature annotation.</text>
</comment>
<keyword evidence="3 15" id="KW-0028">Amino-acid biosynthesis</keyword>
<dbReference type="SUPFAM" id="SSF52016">
    <property type="entry name" value="LeuD/IlvD-like"/>
    <property type="match status" value="1"/>
</dbReference>
<evidence type="ECO:0000259" key="16">
    <source>
        <dbReference type="Pfam" id="PF00920"/>
    </source>
</evidence>
<feature type="modified residue" description="N6-carboxylysine" evidence="15">
    <location>
        <position position="123"/>
    </location>
</feature>
<dbReference type="EC" id="4.2.1.9" evidence="14 15"/>
<comment type="subunit">
    <text evidence="15">Homodimer.</text>
</comment>
<keyword evidence="4 15" id="KW-0001">2Fe-2S</keyword>
<protein>
    <recommendedName>
        <fullName evidence="14 15">Dihydroxy-acid dehydratase</fullName>
        <shortName evidence="15">DAD</shortName>
        <ecNumber evidence="14 15">4.2.1.9</ecNumber>
    </recommendedName>
</protein>
<name>D0WGJ7_SLAES</name>
<comment type="pathway">
    <text evidence="12 15">Amino-acid biosynthesis; L-valine biosynthesis; L-valine from pyruvate: step 3/4.</text>
</comment>
<dbReference type="EMBL" id="ACUX02000006">
    <property type="protein sequence ID" value="EEZ61610.1"/>
    <property type="molecule type" value="Genomic_DNA"/>
</dbReference>
<feature type="domain" description="Dihydroxy-acid/6-phosphogluconate dehydratase N-terminal" evidence="16">
    <location>
        <begin position="33"/>
        <end position="346"/>
    </location>
</feature>
<dbReference type="InterPro" id="IPR037237">
    <property type="entry name" value="IlvD/EDD_N"/>
</dbReference>
<dbReference type="AlphaFoldDB" id="D0WGJ7"/>
<dbReference type="Pfam" id="PF24877">
    <property type="entry name" value="ILV_EDD_C"/>
    <property type="match status" value="1"/>
</dbReference>
<keyword evidence="6 15" id="KW-0460">Magnesium</keyword>
<evidence type="ECO:0000256" key="10">
    <source>
        <dbReference type="ARBA" id="ARBA00023304"/>
    </source>
</evidence>
<dbReference type="eggNOG" id="COG0129">
    <property type="taxonomic scope" value="Bacteria"/>
</dbReference>
<dbReference type="PROSITE" id="PS00887">
    <property type="entry name" value="ILVD_EDD_2"/>
    <property type="match status" value="1"/>
</dbReference>
<dbReference type="HOGENOM" id="CLU_014271_4_2_11"/>
<comment type="function">
    <text evidence="15">Functions in the biosynthesis of branched-chain amino acids. Catalyzes the dehydration of (2R,3R)-2,3-dihydroxy-3-methylpentanoate (2,3-dihydroxy-3-methylvalerate) into 2-oxo-3-methylpentanoate (2-oxo-3-methylvalerate) and of (2R)-2,3-dihydroxy-3-methylbutanoate (2,3-dihydroxyisovalerate) into 2-oxo-3-methylbutanoate (2-oxoisovalerate), the penultimate precursor to L-isoleucine and L-valine, respectively.</text>
</comment>
<dbReference type="PANTHER" id="PTHR43661">
    <property type="entry name" value="D-XYLONATE DEHYDRATASE"/>
    <property type="match status" value="1"/>
</dbReference>
<dbReference type="SUPFAM" id="SSF143975">
    <property type="entry name" value="IlvD/EDD N-terminal domain-like"/>
    <property type="match status" value="1"/>
</dbReference>
<evidence type="ECO:0000256" key="6">
    <source>
        <dbReference type="ARBA" id="ARBA00022842"/>
    </source>
</evidence>
<dbReference type="HAMAP" id="MF_00012">
    <property type="entry name" value="IlvD"/>
    <property type="match status" value="1"/>
</dbReference>
<comment type="catalytic activity">
    <reaction evidence="11">
        <text>(2R)-2,3-dihydroxy-3-methylbutanoate = 3-methyl-2-oxobutanoate + H2O</text>
        <dbReference type="Rhea" id="RHEA:24809"/>
        <dbReference type="ChEBI" id="CHEBI:11851"/>
        <dbReference type="ChEBI" id="CHEBI:15377"/>
        <dbReference type="ChEBI" id="CHEBI:49072"/>
        <dbReference type="EC" id="4.2.1.9"/>
    </reaction>
    <physiologicalReaction direction="left-to-right" evidence="11">
        <dbReference type="Rhea" id="RHEA:24810"/>
    </physiologicalReaction>
</comment>
<evidence type="ECO:0000256" key="1">
    <source>
        <dbReference type="ARBA" id="ARBA00001946"/>
    </source>
</evidence>
<keyword evidence="5 15" id="KW-0479">Metal-binding</keyword>
<evidence type="ECO:0000256" key="15">
    <source>
        <dbReference type="HAMAP-Rule" id="MF_00012"/>
    </source>
</evidence>
<evidence type="ECO:0000256" key="9">
    <source>
        <dbReference type="ARBA" id="ARBA00023239"/>
    </source>
</evidence>
<dbReference type="Pfam" id="PF00920">
    <property type="entry name" value="ILVD_EDD_N"/>
    <property type="match status" value="1"/>
</dbReference>
<comment type="catalytic activity">
    <reaction evidence="15">
        <text>(2R,3R)-2,3-dihydroxy-3-methylpentanoate = (S)-3-methyl-2-oxopentanoate + H2O</text>
        <dbReference type="Rhea" id="RHEA:27694"/>
        <dbReference type="ChEBI" id="CHEBI:15377"/>
        <dbReference type="ChEBI" id="CHEBI:35146"/>
        <dbReference type="ChEBI" id="CHEBI:49258"/>
        <dbReference type="EC" id="4.2.1.9"/>
    </reaction>
</comment>
<comment type="cofactor">
    <cofactor evidence="15">
        <name>[2Fe-2S] cluster</name>
        <dbReference type="ChEBI" id="CHEBI:190135"/>
    </cofactor>
    <text evidence="15">Binds 1 [2Fe-2S] cluster per subunit. This cluster acts as a Lewis acid cofactor.</text>
</comment>